<reference evidence="2 3" key="1">
    <citation type="submission" date="2020-02" db="EMBL/GenBank/DDBJ databases">
        <authorList>
            <person name="Kim Y.B."/>
            <person name="Roh S.W."/>
        </authorList>
    </citation>
    <scope>NUCLEOTIDE SEQUENCE [LARGE SCALE GENOMIC DNA]</scope>
    <source>
        <strain evidence="2 3">DSM 103574</strain>
    </source>
</reference>
<feature type="domain" description="Dynamin N-terminal" evidence="1">
    <location>
        <begin position="43"/>
        <end position="199"/>
    </location>
</feature>
<keyword evidence="3" id="KW-1185">Reference proteome</keyword>
<evidence type="ECO:0000313" key="2">
    <source>
        <dbReference type="EMBL" id="QIB70161.1"/>
    </source>
</evidence>
<evidence type="ECO:0000313" key="3">
    <source>
        <dbReference type="Proteomes" id="UP000466848"/>
    </source>
</evidence>
<dbReference type="PANTHER" id="PTHR43681:SF1">
    <property type="entry name" value="SARCALUMENIN"/>
    <property type="match status" value="1"/>
</dbReference>
<accession>A0A858BVS7</accession>
<name>A0A858BVS7_9FIRM</name>
<gene>
    <name evidence="2" type="ORF">Ami103574_13050</name>
</gene>
<dbReference type="EMBL" id="CP048649">
    <property type="protein sequence ID" value="QIB70161.1"/>
    <property type="molecule type" value="Genomic_DNA"/>
</dbReference>
<dbReference type="KEGG" id="abut:Ami103574_13050"/>
<dbReference type="InterPro" id="IPR045063">
    <property type="entry name" value="Dynamin_N"/>
</dbReference>
<dbReference type="RefSeq" id="WP_163067400.1">
    <property type="nucleotide sequence ID" value="NZ_CP048649.1"/>
</dbReference>
<dbReference type="PANTHER" id="PTHR43681">
    <property type="entry name" value="TRANSMEMBRANE GTPASE FZO"/>
    <property type="match status" value="1"/>
</dbReference>
<evidence type="ECO:0000259" key="1">
    <source>
        <dbReference type="Pfam" id="PF00350"/>
    </source>
</evidence>
<dbReference type="Proteomes" id="UP000466848">
    <property type="component" value="Chromosome"/>
</dbReference>
<dbReference type="CDD" id="cd09912">
    <property type="entry name" value="DLP_2"/>
    <property type="match status" value="1"/>
</dbReference>
<dbReference type="AlphaFoldDB" id="A0A858BVS7"/>
<protein>
    <recommendedName>
        <fullName evidence="1">Dynamin N-terminal domain-containing protein</fullName>
    </recommendedName>
</protein>
<dbReference type="InterPro" id="IPR051943">
    <property type="entry name" value="TRAFAC_Dynamin-like_GTPase"/>
</dbReference>
<dbReference type="InterPro" id="IPR027417">
    <property type="entry name" value="P-loop_NTPase"/>
</dbReference>
<proteinExistence type="predicted"/>
<sequence length="436" mass="49094">MMDSVMDITNKIQELLDSSEICRQEAARVEKLRHKLEAQEMTVSVIGQFKRGKSTLVNAILQEKLLPVGIVPVTSVVTRIQYGEPSASVHFDNGIIQPIDLEQLPTYINEQENPGNRLCVSSVSLHTPAPFLEGGVTFVDTPGVGSAHQHNSDVAYAFVKESDAVIFMLSVDSPINQIEIDFLQNAREHAAKFYFAVNKIDQVDPEDLDAYIAYCRKLLCSLMEVDQVSLFPVSAKFGTGLAELTDRLQEDCQTSVREILEESAARKLKDILGSALSRLNLYWTALKMPIGKMDLRFRKMTEVLNQLQEQGRQAALNLDEAGDAGRYVDASNLLELELNRMKKQLSASAKELFGLEYHYELAELDLGEGYQQAASGDSLENLKNKFLSQVQQLCQEMESTLNLILMYREKNTITVARRMEDLNKLNRQLRDLKNRL</sequence>
<dbReference type="Gene3D" id="3.40.50.300">
    <property type="entry name" value="P-loop containing nucleotide triphosphate hydrolases"/>
    <property type="match status" value="1"/>
</dbReference>
<organism evidence="2 3">
    <name type="scientific">Aminipila butyrica</name>
    <dbReference type="NCBI Taxonomy" id="433296"/>
    <lineage>
        <taxon>Bacteria</taxon>
        <taxon>Bacillati</taxon>
        <taxon>Bacillota</taxon>
        <taxon>Clostridia</taxon>
        <taxon>Peptostreptococcales</taxon>
        <taxon>Anaerovoracaceae</taxon>
        <taxon>Aminipila</taxon>
    </lineage>
</organism>
<dbReference type="SUPFAM" id="SSF52540">
    <property type="entry name" value="P-loop containing nucleoside triphosphate hydrolases"/>
    <property type="match status" value="1"/>
</dbReference>
<dbReference type="Pfam" id="PF00350">
    <property type="entry name" value="Dynamin_N"/>
    <property type="match status" value="1"/>
</dbReference>